<dbReference type="CDD" id="cd01886">
    <property type="entry name" value="EF-G"/>
    <property type="match status" value="1"/>
</dbReference>
<dbReference type="Pfam" id="PF14492">
    <property type="entry name" value="EFG_III"/>
    <property type="match status" value="1"/>
</dbReference>
<evidence type="ECO:0000313" key="8">
    <source>
        <dbReference type="Proteomes" id="UP001497497"/>
    </source>
</evidence>
<dbReference type="FunFam" id="3.40.50.300:FF:000514">
    <property type="entry name" value="Ribosome-releasing factor 2, mitochondrial"/>
    <property type="match status" value="1"/>
</dbReference>
<dbReference type="CDD" id="cd03713">
    <property type="entry name" value="EFG_mtEFG_C"/>
    <property type="match status" value="1"/>
</dbReference>
<proteinExistence type="predicted"/>
<dbReference type="PANTHER" id="PTHR43261:SF1">
    <property type="entry name" value="RIBOSOME-RELEASING FACTOR 2, MITOCHONDRIAL"/>
    <property type="match status" value="1"/>
</dbReference>
<dbReference type="CDD" id="cd16262">
    <property type="entry name" value="EFG_III"/>
    <property type="match status" value="1"/>
</dbReference>
<dbReference type="PANTHER" id="PTHR43261">
    <property type="entry name" value="TRANSLATION ELONGATION FACTOR G-RELATED"/>
    <property type="match status" value="1"/>
</dbReference>
<dbReference type="SMART" id="SM00838">
    <property type="entry name" value="EFG_C"/>
    <property type="match status" value="1"/>
</dbReference>
<dbReference type="Pfam" id="PF22042">
    <property type="entry name" value="EF-G_D2"/>
    <property type="match status" value="1"/>
</dbReference>
<sequence>MLIFLNSVHHFKMKGSFKFNLIFCVRNIQVSFLNDKLSMRRWKLLHTTRKLLEQTDHEVMSKIRNIGIMAHIDAGKTTTTERMLYYSGFSRHLGDVDHGDTVMDYMEQERDRGITITAAAITFNWKGHKINLIDTPGHVDFTVEVERSLRVLDGAVAVLDASAGVEAQTLTVWRQADHYQIPRLVYLNKMDKPGASIDLCLNSLRHKLHVEPLVVNLPIGSGRRFVGVYDLIHMETVEWNDSKSKDGSIFERKPIQLEKDTELSEFILKARSELVGKLADVDEHIADLVLCDTKVEHFSPQILISAIRTATLNRKFVPVLCGSSLKNKGVQPLLDGITFFLPSPMDVTYGFAKYYGTHLCALAFKVTHDKQRGPLTFVRLYSGMLKTGAYVFNINRGKTEKTSRLLQVYADELHDISTAVAGNIVAIAGLRETFTGDTITSSSKAAQDAAKAYIHENGTKHLDKSELKIKESSKIGGPEEAEEEDSLTSDMVPILAGLTLPDPVFFCSIEPSSLSVQKNLDSALEYLQKEDPSLKVEISAETGQTILSGMGELHLDIIKSRLEKEYGLDVDLGPLQIAYRETITSHAEVTEVLDKELGGRHQFVHIKLSLHPNIEQREFKHVVLQRTSDHPLAIKHKLLKAIELGIKSGLSHGSLLNFPVIHTDVHLHEFNTHYHTSLPMVTACAAMAVQRALKQADCVLLEPMMAMEVSTDEEKLEVVLADLGKRRSHILDVVSRQDSKTISVLTPLQELLGYSTALRTITSGTASCSIQLSHYEKMNREEMQKVTERMTGFHPSSMF</sequence>
<evidence type="ECO:0000259" key="6">
    <source>
        <dbReference type="PROSITE" id="PS51722"/>
    </source>
</evidence>
<dbReference type="InterPro" id="IPR027417">
    <property type="entry name" value="P-loop_NTPase"/>
</dbReference>
<dbReference type="Pfam" id="PF03764">
    <property type="entry name" value="EFG_IV"/>
    <property type="match status" value="1"/>
</dbReference>
<dbReference type="GO" id="GO:0032790">
    <property type="term" value="P:ribosome disassembly"/>
    <property type="evidence" value="ECO:0007669"/>
    <property type="project" value="TreeGrafter"/>
</dbReference>
<protein>
    <recommendedName>
        <fullName evidence="6">Tr-type G domain-containing protein</fullName>
    </recommendedName>
</protein>
<accession>A0AAV2H5P2</accession>
<evidence type="ECO:0000256" key="1">
    <source>
        <dbReference type="ARBA" id="ARBA00022741"/>
    </source>
</evidence>
<evidence type="ECO:0000256" key="2">
    <source>
        <dbReference type="ARBA" id="ARBA00022917"/>
    </source>
</evidence>
<evidence type="ECO:0000256" key="4">
    <source>
        <dbReference type="ARBA" id="ARBA00023134"/>
    </source>
</evidence>
<dbReference type="InterPro" id="IPR041095">
    <property type="entry name" value="EFG_II"/>
</dbReference>
<dbReference type="InterPro" id="IPR005225">
    <property type="entry name" value="Small_GTP-bd"/>
</dbReference>
<feature type="region of interest" description="Disordered" evidence="5">
    <location>
        <begin position="465"/>
        <end position="488"/>
    </location>
</feature>
<dbReference type="GO" id="GO:0003924">
    <property type="term" value="F:GTPase activity"/>
    <property type="evidence" value="ECO:0007669"/>
    <property type="project" value="InterPro"/>
</dbReference>
<dbReference type="InterPro" id="IPR009000">
    <property type="entry name" value="Transl_B-barrel_sf"/>
</dbReference>
<dbReference type="SUPFAM" id="SSF52540">
    <property type="entry name" value="P-loop containing nucleoside triphosphate hydrolases"/>
    <property type="match status" value="1"/>
</dbReference>
<dbReference type="InterPro" id="IPR053905">
    <property type="entry name" value="EF-G-like_DII"/>
</dbReference>
<dbReference type="GO" id="GO:0032543">
    <property type="term" value="P:mitochondrial translation"/>
    <property type="evidence" value="ECO:0007669"/>
    <property type="project" value="TreeGrafter"/>
</dbReference>
<reference evidence="7 8" key="1">
    <citation type="submission" date="2024-04" db="EMBL/GenBank/DDBJ databases">
        <authorList>
            <consortium name="Genoscope - CEA"/>
            <person name="William W."/>
        </authorList>
    </citation>
    <scope>NUCLEOTIDE SEQUENCE [LARGE SCALE GENOMIC DNA]</scope>
</reference>
<dbReference type="SUPFAM" id="SSF54211">
    <property type="entry name" value="Ribosomal protein S5 domain 2-like"/>
    <property type="match status" value="1"/>
</dbReference>
<dbReference type="Gene3D" id="3.30.70.870">
    <property type="entry name" value="Elongation Factor G (Translational Gtpase), domain 3"/>
    <property type="match status" value="1"/>
</dbReference>
<dbReference type="InterPro" id="IPR009022">
    <property type="entry name" value="EFG_III"/>
</dbReference>
<evidence type="ECO:0000256" key="5">
    <source>
        <dbReference type="SAM" id="MobiDB-lite"/>
    </source>
</evidence>
<dbReference type="InterPro" id="IPR000795">
    <property type="entry name" value="T_Tr_GTP-bd_dom"/>
</dbReference>
<keyword evidence="1" id="KW-0547">Nucleotide-binding</keyword>
<dbReference type="InterPro" id="IPR031157">
    <property type="entry name" value="G_TR_CS"/>
</dbReference>
<dbReference type="Pfam" id="PF00009">
    <property type="entry name" value="GTP_EFTU"/>
    <property type="match status" value="1"/>
</dbReference>
<evidence type="ECO:0000313" key="7">
    <source>
        <dbReference type="EMBL" id="CAL1527519.1"/>
    </source>
</evidence>
<comment type="caution">
    <text evidence="7">The sequence shown here is derived from an EMBL/GenBank/DDBJ whole genome shotgun (WGS) entry which is preliminary data.</text>
</comment>
<evidence type="ECO:0000256" key="3">
    <source>
        <dbReference type="ARBA" id="ARBA00023128"/>
    </source>
</evidence>
<dbReference type="Gene3D" id="3.30.70.240">
    <property type="match status" value="1"/>
</dbReference>
<dbReference type="InterPro" id="IPR000640">
    <property type="entry name" value="EFG_V-like"/>
</dbReference>
<dbReference type="GO" id="GO:0005525">
    <property type="term" value="F:GTP binding"/>
    <property type="evidence" value="ECO:0007669"/>
    <property type="project" value="UniProtKB-KW"/>
</dbReference>
<dbReference type="Gene3D" id="2.40.30.10">
    <property type="entry name" value="Translation factors"/>
    <property type="match status" value="1"/>
</dbReference>
<keyword evidence="4" id="KW-0342">GTP-binding</keyword>
<gene>
    <name evidence="7" type="ORF">GSLYS_00001696001</name>
</gene>
<dbReference type="Proteomes" id="UP001497497">
    <property type="component" value="Unassembled WGS sequence"/>
</dbReference>
<dbReference type="PROSITE" id="PS51722">
    <property type="entry name" value="G_TR_2"/>
    <property type="match status" value="1"/>
</dbReference>
<dbReference type="InterPro" id="IPR005517">
    <property type="entry name" value="Transl_elong_EFG/EF2_IV"/>
</dbReference>
<dbReference type="Pfam" id="PF00679">
    <property type="entry name" value="EFG_C"/>
    <property type="match status" value="1"/>
</dbReference>
<dbReference type="GO" id="GO:0005759">
    <property type="term" value="C:mitochondrial matrix"/>
    <property type="evidence" value="ECO:0007669"/>
    <property type="project" value="UniProtKB-ARBA"/>
</dbReference>
<dbReference type="Gene3D" id="3.40.50.300">
    <property type="entry name" value="P-loop containing nucleotide triphosphate hydrolases"/>
    <property type="match status" value="1"/>
</dbReference>
<dbReference type="NCBIfam" id="TIGR00231">
    <property type="entry name" value="small_GTP"/>
    <property type="match status" value="1"/>
</dbReference>
<keyword evidence="3" id="KW-0496">Mitochondrion</keyword>
<dbReference type="PRINTS" id="PR00315">
    <property type="entry name" value="ELONGATNFCT"/>
</dbReference>
<dbReference type="PROSITE" id="PS00301">
    <property type="entry name" value="G_TR_1"/>
    <property type="match status" value="1"/>
</dbReference>
<keyword evidence="2" id="KW-0648">Protein biosynthesis</keyword>
<dbReference type="SUPFAM" id="SSF50447">
    <property type="entry name" value="Translation proteins"/>
    <property type="match status" value="1"/>
</dbReference>
<dbReference type="InterPro" id="IPR014721">
    <property type="entry name" value="Ribsml_uS5_D2-typ_fold_subgr"/>
</dbReference>
<dbReference type="InterPro" id="IPR035649">
    <property type="entry name" value="EFG_V"/>
</dbReference>
<dbReference type="EMBL" id="CAXITT010000019">
    <property type="protein sequence ID" value="CAL1527519.1"/>
    <property type="molecule type" value="Genomic_DNA"/>
</dbReference>
<name>A0AAV2H5P2_LYMST</name>
<dbReference type="SMART" id="SM00889">
    <property type="entry name" value="EFG_IV"/>
    <property type="match status" value="1"/>
</dbReference>
<dbReference type="InterPro" id="IPR035647">
    <property type="entry name" value="EFG_III/V"/>
</dbReference>
<organism evidence="7 8">
    <name type="scientific">Lymnaea stagnalis</name>
    <name type="common">Great pond snail</name>
    <name type="synonym">Helix stagnalis</name>
    <dbReference type="NCBI Taxonomy" id="6523"/>
    <lineage>
        <taxon>Eukaryota</taxon>
        <taxon>Metazoa</taxon>
        <taxon>Spiralia</taxon>
        <taxon>Lophotrochozoa</taxon>
        <taxon>Mollusca</taxon>
        <taxon>Gastropoda</taxon>
        <taxon>Heterobranchia</taxon>
        <taxon>Euthyneura</taxon>
        <taxon>Panpulmonata</taxon>
        <taxon>Hygrophila</taxon>
        <taxon>Lymnaeoidea</taxon>
        <taxon>Lymnaeidae</taxon>
        <taxon>Lymnaea</taxon>
    </lineage>
</organism>
<keyword evidence="8" id="KW-1185">Reference proteome</keyword>
<feature type="domain" description="Tr-type G" evidence="6">
    <location>
        <begin position="61"/>
        <end position="345"/>
    </location>
</feature>
<dbReference type="SUPFAM" id="SSF54980">
    <property type="entry name" value="EF-G C-terminal domain-like"/>
    <property type="match status" value="2"/>
</dbReference>
<dbReference type="AlphaFoldDB" id="A0AAV2H5P2"/>
<dbReference type="Gene3D" id="3.30.230.10">
    <property type="match status" value="1"/>
</dbReference>
<dbReference type="InterPro" id="IPR020568">
    <property type="entry name" value="Ribosomal_Su5_D2-typ_SF"/>
</dbReference>